<evidence type="ECO:0000313" key="2">
    <source>
        <dbReference type="EMBL" id="MBB5318044.1"/>
    </source>
</evidence>
<reference evidence="2" key="1">
    <citation type="submission" date="2020-08" db="EMBL/GenBank/DDBJ databases">
        <title>Genomic Encyclopedia of Type Strains, Phase IV (KMG-V): Genome sequencing to study the core and pangenomes of soil and plant-associated prokaryotes.</title>
        <authorList>
            <person name="Whitman W."/>
        </authorList>
    </citation>
    <scope>NUCLEOTIDE SEQUENCE [LARGE SCALE GENOMIC DNA]</scope>
    <source>
        <strain evidence="2">M8UP27</strain>
    </source>
</reference>
<keyword evidence="3" id="KW-1185">Reference proteome</keyword>
<accession>A0A7W8MTC3</accession>
<keyword evidence="1" id="KW-1133">Transmembrane helix</keyword>
<gene>
    <name evidence="2" type="ORF">HDF09_002730</name>
</gene>
<feature type="transmembrane region" description="Helical" evidence="1">
    <location>
        <begin position="48"/>
        <end position="70"/>
    </location>
</feature>
<keyword evidence="1" id="KW-0472">Membrane</keyword>
<evidence type="ECO:0000313" key="3">
    <source>
        <dbReference type="Proteomes" id="UP000568106"/>
    </source>
</evidence>
<dbReference type="EMBL" id="JACHDY010000003">
    <property type="protein sequence ID" value="MBB5318044.1"/>
    <property type="molecule type" value="Genomic_DNA"/>
</dbReference>
<dbReference type="Proteomes" id="UP000568106">
    <property type="component" value="Unassembled WGS sequence"/>
</dbReference>
<dbReference type="AlphaFoldDB" id="A0A7W8MTC3"/>
<proteinExistence type="predicted"/>
<evidence type="ECO:0000256" key="1">
    <source>
        <dbReference type="SAM" id="Phobius"/>
    </source>
</evidence>
<comment type="caution">
    <text evidence="2">The sequence shown here is derived from an EMBL/GenBank/DDBJ whole genome shotgun (WGS) entry which is preliminary data.</text>
</comment>
<organism evidence="2 3">
    <name type="scientific">Tunturiibacter empetritectus</name>
    <dbReference type="NCBI Taxonomy" id="3069691"/>
    <lineage>
        <taxon>Bacteria</taxon>
        <taxon>Pseudomonadati</taxon>
        <taxon>Acidobacteriota</taxon>
        <taxon>Terriglobia</taxon>
        <taxon>Terriglobales</taxon>
        <taxon>Acidobacteriaceae</taxon>
        <taxon>Tunturiibacter</taxon>
    </lineage>
</organism>
<protein>
    <submittedName>
        <fullName evidence="2">Uncharacterized protein</fullName>
    </submittedName>
</protein>
<name>A0A7W8MTC3_9BACT</name>
<keyword evidence="1" id="KW-0812">Transmembrane</keyword>
<sequence length="102" mass="11547">MPKRQPSQRKKLSNFQARLAVFATGLLSSAMGVAYLRGGVFSFTNARYHQTVFSAGVIGTGIILMMFALLPAGDRIYRRITTRRELKFTHHNRHSHPNKTED</sequence>